<evidence type="ECO:0000256" key="1">
    <source>
        <dbReference type="SAM" id="Coils"/>
    </source>
</evidence>
<evidence type="ECO:0000313" key="4">
    <source>
        <dbReference type="Proteomes" id="UP000887567"/>
    </source>
</evidence>
<organism evidence="3 4">
    <name type="scientific">Exaiptasia diaphana</name>
    <name type="common">Tropical sea anemone</name>
    <name type="synonym">Aiptasia pulchella</name>
    <dbReference type="NCBI Taxonomy" id="2652724"/>
    <lineage>
        <taxon>Eukaryota</taxon>
        <taxon>Metazoa</taxon>
        <taxon>Cnidaria</taxon>
        <taxon>Anthozoa</taxon>
        <taxon>Hexacorallia</taxon>
        <taxon>Actiniaria</taxon>
        <taxon>Aiptasiidae</taxon>
        <taxon>Exaiptasia</taxon>
    </lineage>
</organism>
<dbReference type="Proteomes" id="UP000887567">
    <property type="component" value="Unplaced"/>
</dbReference>
<reference evidence="3" key="1">
    <citation type="submission" date="2022-11" db="UniProtKB">
        <authorList>
            <consortium name="EnsemblMetazoa"/>
        </authorList>
    </citation>
    <scope>IDENTIFICATION</scope>
</reference>
<evidence type="ECO:0000313" key="3">
    <source>
        <dbReference type="EnsemblMetazoa" id="XP_020903607.1"/>
    </source>
</evidence>
<dbReference type="EnsemblMetazoa" id="XM_021047948.1">
    <property type="protein sequence ID" value="XP_020903607.1"/>
    <property type="gene ID" value="LOC110242020"/>
</dbReference>
<feature type="region of interest" description="Disordered" evidence="2">
    <location>
        <begin position="501"/>
        <end position="564"/>
    </location>
</feature>
<dbReference type="AlphaFoldDB" id="A0A913XES2"/>
<evidence type="ECO:0000256" key="2">
    <source>
        <dbReference type="SAM" id="MobiDB-lite"/>
    </source>
</evidence>
<feature type="compositionally biased region" description="Low complexity" evidence="2">
    <location>
        <begin position="548"/>
        <end position="557"/>
    </location>
</feature>
<dbReference type="KEGG" id="epa:110242020"/>
<feature type="compositionally biased region" description="Polar residues" evidence="2">
    <location>
        <begin position="516"/>
        <end position="525"/>
    </location>
</feature>
<keyword evidence="1" id="KW-0175">Coiled coil</keyword>
<proteinExistence type="predicted"/>
<dbReference type="RefSeq" id="XP_020903607.1">
    <property type="nucleotide sequence ID" value="XM_021047948.1"/>
</dbReference>
<feature type="coiled-coil region" evidence="1">
    <location>
        <begin position="453"/>
        <end position="480"/>
    </location>
</feature>
<dbReference type="GeneID" id="110242020"/>
<accession>A0A913XES2</accession>
<dbReference type="OMA" id="PSHIEPI"/>
<name>A0A913XES2_EXADI</name>
<protein>
    <submittedName>
        <fullName evidence="3">Uncharacterized protein</fullName>
    </submittedName>
</protein>
<dbReference type="OrthoDB" id="5969327at2759"/>
<keyword evidence="4" id="KW-1185">Reference proteome</keyword>
<sequence length="564" mass="63632">MSTERSIDSFDHRPRSTTPSIDSLSARVYFCLFCRRIWRQTSVLEISTVKKLESLPTEQHSLSTDTEMVFPHTRFPSSYEKSSLHISAIEGKNSLSLLKDCKPGMKRPSQSDACLGPSTEKRKRFNVTPFFMKEEISEADFQMTLIKQSLALKKDWVYQQVLEKLGVKPPSGHSVLRSGGIVSKTKAERNMHMSQLNSSILVRSKDGNKVHDEEGNCYIDEDDYNSFYRPKERNNGQYKAEMASSDASDCQFTSKRHLNFTFHGSNGGVAIDHQTLPKVVGIHSVPRKCHPEKERSQPKNIAATLVGSSYKTIGKLSPVEKCPVKDEKWWPPSPESIPDELSREGEGLLKVMTPDDLKAYGLPKQENSIKEPSESDDDVFVTQVLKRGVDNVSPSVPKADIHNMPPLQLDANGKPSNYKEILLYYITQQVKNNPQNPSLKKITNKAIAGRQKTMNMDELCKKLINTREKLENEQMKWKRKLLSSLEVVLIKKIRKLEQETEEKVPEGINLEGPAKSEQSSGSQSDIVAVMEDLTNDVSVPRARKISETTTTRRSVSVIRGYESS</sequence>